<dbReference type="InterPro" id="IPR036871">
    <property type="entry name" value="PX_dom_sf"/>
</dbReference>
<reference evidence="2" key="1">
    <citation type="submission" date="2022-10" db="EMBL/GenBank/DDBJ databases">
        <title>Novel sulphate-reducing endosymbionts in the free-living metamonad Anaeramoeba.</title>
        <authorList>
            <person name="Jerlstrom-Hultqvist J."/>
            <person name="Cepicka I."/>
            <person name="Gallot-Lavallee L."/>
            <person name="Salas-Leiva D."/>
            <person name="Curtis B.A."/>
            <person name="Zahonova K."/>
            <person name="Pipaliya S."/>
            <person name="Dacks J."/>
            <person name="Roger A.J."/>
        </authorList>
    </citation>
    <scope>NUCLEOTIDE SEQUENCE</scope>
    <source>
        <strain evidence="2">BMAN</strain>
    </source>
</reference>
<dbReference type="SUPFAM" id="SSF64268">
    <property type="entry name" value="PX domain"/>
    <property type="match status" value="1"/>
</dbReference>
<dbReference type="PANTHER" id="PTHR22775">
    <property type="entry name" value="SORTING NEXIN"/>
    <property type="match status" value="1"/>
</dbReference>
<keyword evidence="3" id="KW-1185">Reference proteome</keyword>
<dbReference type="Proteomes" id="UP001149090">
    <property type="component" value="Unassembled WGS sequence"/>
</dbReference>
<evidence type="ECO:0000313" key="3">
    <source>
        <dbReference type="Proteomes" id="UP001149090"/>
    </source>
</evidence>
<name>A0A9Q0R6H8_ANAIG</name>
<dbReference type="InterPro" id="IPR011989">
    <property type="entry name" value="ARM-like"/>
</dbReference>
<accession>A0A9Q0R6H8</accession>
<proteinExistence type="predicted"/>
<sequence>MSQELVVKFTKSRKTDGHIEYLVAVRQGTQLWGVWKRYSEFVTLHKTLKKNFPVEMKDSKLPAKKVIGNMKEKFIEQRKQDLEKYLNHLLQDNDLAESEDINAFLKPRDPDSLVSQDELEKIYRILLEETQNYFVNHKERLSAFILLKEIFPKKKFQISQMILSTDPSFEMRVQAVKILFTHFHFLNQIKNQSKFKQKQLKKIVIPKSQTIHCLFQSLKLDPTATVRREIVLGLDKIIEEMEQNDQFLSSILIESIPILVIKIRDKDLRTRILSLEILSKLQKISKINSSGFTIQIYQSIFLFCLHEEQENQEIRSIGESIFMELMNQTISNENQNGKSK</sequence>
<dbReference type="GO" id="GO:0035091">
    <property type="term" value="F:phosphatidylinositol binding"/>
    <property type="evidence" value="ECO:0007669"/>
    <property type="project" value="InterPro"/>
</dbReference>
<dbReference type="SUPFAM" id="SSF48371">
    <property type="entry name" value="ARM repeat"/>
    <property type="match status" value="1"/>
</dbReference>
<dbReference type="OrthoDB" id="93876at2759"/>
<feature type="domain" description="PX" evidence="1">
    <location>
        <begin position="1"/>
        <end position="112"/>
    </location>
</feature>
<dbReference type="PANTHER" id="PTHR22775:SF3">
    <property type="entry name" value="SORTING NEXIN-13"/>
    <property type="match status" value="1"/>
</dbReference>
<dbReference type="PROSITE" id="PS50195">
    <property type="entry name" value="PX"/>
    <property type="match status" value="1"/>
</dbReference>
<dbReference type="AlphaFoldDB" id="A0A9Q0R6H8"/>
<evidence type="ECO:0000259" key="1">
    <source>
        <dbReference type="PROSITE" id="PS50195"/>
    </source>
</evidence>
<organism evidence="2 3">
    <name type="scientific">Anaeramoeba ignava</name>
    <name type="common">Anaerobic marine amoeba</name>
    <dbReference type="NCBI Taxonomy" id="1746090"/>
    <lineage>
        <taxon>Eukaryota</taxon>
        <taxon>Metamonada</taxon>
        <taxon>Anaeramoebidae</taxon>
        <taxon>Anaeramoeba</taxon>
    </lineage>
</organism>
<dbReference type="Pfam" id="PF00787">
    <property type="entry name" value="PX"/>
    <property type="match status" value="1"/>
</dbReference>
<comment type="caution">
    <text evidence="2">The sequence shown here is derived from an EMBL/GenBank/DDBJ whole genome shotgun (WGS) entry which is preliminary data.</text>
</comment>
<dbReference type="SMART" id="SM00312">
    <property type="entry name" value="PX"/>
    <property type="match status" value="1"/>
</dbReference>
<dbReference type="InterPro" id="IPR016024">
    <property type="entry name" value="ARM-type_fold"/>
</dbReference>
<dbReference type="InterPro" id="IPR001683">
    <property type="entry name" value="PX_dom"/>
</dbReference>
<gene>
    <name evidence="2" type="ORF">M0811_12061</name>
</gene>
<dbReference type="Gene3D" id="3.30.1520.10">
    <property type="entry name" value="Phox-like domain"/>
    <property type="match status" value="1"/>
</dbReference>
<dbReference type="Gene3D" id="1.25.10.10">
    <property type="entry name" value="Leucine-rich Repeat Variant"/>
    <property type="match status" value="1"/>
</dbReference>
<dbReference type="EMBL" id="JAPDFW010000110">
    <property type="protein sequence ID" value="KAJ5069024.1"/>
    <property type="molecule type" value="Genomic_DNA"/>
</dbReference>
<protein>
    <submittedName>
        <fullName evidence="2">Sorting nexin</fullName>
    </submittedName>
</protein>
<evidence type="ECO:0000313" key="2">
    <source>
        <dbReference type="EMBL" id="KAJ5069024.1"/>
    </source>
</evidence>